<gene>
    <name evidence="5" type="ORF">PAT3040_05455</name>
</gene>
<dbReference type="Proteomes" id="UP000245202">
    <property type="component" value="Unassembled WGS sequence"/>
</dbReference>
<evidence type="ECO:0000313" key="6">
    <source>
        <dbReference type="Proteomes" id="UP000245202"/>
    </source>
</evidence>
<dbReference type="SMART" id="SM00418">
    <property type="entry name" value="HTH_ARSR"/>
    <property type="match status" value="1"/>
</dbReference>
<dbReference type="InterPro" id="IPR011991">
    <property type="entry name" value="ArsR-like_HTH"/>
</dbReference>
<feature type="domain" description="HTH arsR-type" evidence="4">
    <location>
        <begin position="1"/>
        <end position="93"/>
    </location>
</feature>
<dbReference type="CDD" id="cd00090">
    <property type="entry name" value="HTH_ARSR"/>
    <property type="match status" value="1"/>
</dbReference>
<keyword evidence="3" id="KW-0804">Transcription</keyword>
<evidence type="ECO:0000256" key="1">
    <source>
        <dbReference type="ARBA" id="ARBA00023015"/>
    </source>
</evidence>
<dbReference type="InterPro" id="IPR036390">
    <property type="entry name" value="WH_DNA-bd_sf"/>
</dbReference>
<keyword evidence="6" id="KW-1185">Reference proteome</keyword>
<evidence type="ECO:0000256" key="3">
    <source>
        <dbReference type="ARBA" id="ARBA00023163"/>
    </source>
</evidence>
<dbReference type="InterPro" id="IPR036388">
    <property type="entry name" value="WH-like_DNA-bd_sf"/>
</dbReference>
<organism evidence="5 6">
    <name type="scientific">Paenibacillus agaridevorans</name>
    <dbReference type="NCBI Taxonomy" id="171404"/>
    <lineage>
        <taxon>Bacteria</taxon>
        <taxon>Bacillati</taxon>
        <taxon>Bacillota</taxon>
        <taxon>Bacilli</taxon>
        <taxon>Bacillales</taxon>
        <taxon>Paenibacillaceae</taxon>
        <taxon>Paenibacillus</taxon>
    </lineage>
</organism>
<evidence type="ECO:0000256" key="2">
    <source>
        <dbReference type="ARBA" id="ARBA00023125"/>
    </source>
</evidence>
<dbReference type="PROSITE" id="PS50987">
    <property type="entry name" value="HTH_ARSR_2"/>
    <property type="match status" value="1"/>
</dbReference>
<dbReference type="PANTHER" id="PTHR33154">
    <property type="entry name" value="TRANSCRIPTIONAL REGULATOR, ARSR FAMILY"/>
    <property type="match status" value="1"/>
</dbReference>
<dbReference type="SUPFAM" id="SSF46785">
    <property type="entry name" value="Winged helix' DNA-binding domain"/>
    <property type="match status" value="1"/>
</dbReference>
<comment type="caution">
    <text evidence="5">The sequence shown here is derived from an EMBL/GenBank/DDBJ whole genome shotgun (WGS) entry which is preliminary data.</text>
</comment>
<protein>
    <submittedName>
        <fullName evidence="5">Transcriptional regulator</fullName>
    </submittedName>
</protein>
<dbReference type="GO" id="GO:0003700">
    <property type="term" value="F:DNA-binding transcription factor activity"/>
    <property type="evidence" value="ECO:0007669"/>
    <property type="project" value="InterPro"/>
</dbReference>
<dbReference type="RefSeq" id="WP_258235181.1">
    <property type="nucleotide sequence ID" value="NZ_BDQX01000339.1"/>
</dbReference>
<dbReference type="InterPro" id="IPR001845">
    <property type="entry name" value="HTH_ArsR_DNA-bd_dom"/>
</dbReference>
<keyword evidence="1" id="KW-0805">Transcription regulation</keyword>
<dbReference type="GO" id="GO:0003677">
    <property type="term" value="F:DNA binding"/>
    <property type="evidence" value="ECO:0007669"/>
    <property type="project" value="UniProtKB-KW"/>
</dbReference>
<accession>A0A2R5F2X8</accession>
<keyword evidence="2" id="KW-0238">DNA-binding</keyword>
<proteinExistence type="predicted"/>
<sequence>MTYIMVMNEILQAIAEPTRLRIVELLRDGELTVGDIVERLSLNQPQVSKHLRVLQEIGIVTMIPDGNRRICKLRPEPLQQLNAWVGTFRRIWDERLDRLDDYLQEIQEGSDE</sequence>
<dbReference type="Pfam" id="PF01022">
    <property type="entry name" value="HTH_5"/>
    <property type="match status" value="1"/>
</dbReference>
<dbReference type="AlphaFoldDB" id="A0A2R5F2X8"/>
<dbReference type="Gene3D" id="1.10.10.10">
    <property type="entry name" value="Winged helix-like DNA-binding domain superfamily/Winged helix DNA-binding domain"/>
    <property type="match status" value="1"/>
</dbReference>
<evidence type="ECO:0000259" key="4">
    <source>
        <dbReference type="PROSITE" id="PS50987"/>
    </source>
</evidence>
<reference evidence="5 6" key="1">
    <citation type="submission" date="2017-08" db="EMBL/GenBank/DDBJ databases">
        <title>Substantial Increase in Enzyme Production by Combined Drug-Resistance Mutations in Paenibacillus agaridevorans.</title>
        <authorList>
            <person name="Tanaka Y."/>
            <person name="Funane K."/>
            <person name="Hosaka T."/>
            <person name="Shiwa Y."/>
            <person name="Fujita N."/>
            <person name="Miyazaki T."/>
            <person name="Yoshikawa H."/>
            <person name="Murakami K."/>
            <person name="Kasahara K."/>
            <person name="Inaoka T."/>
            <person name="Hiraga Y."/>
            <person name="Ochi K."/>
        </authorList>
    </citation>
    <scope>NUCLEOTIDE SEQUENCE [LARGE SCALE GENOMIC DNA]</scope>
    <source>
        <strain evidence="5 6">T-3040</strain>
    </source>
</reference>
<evidence type="ECO:0000313" key="5">
    <source>
        <dbReference type="EMBL" id="GBG10703.1"/>
    </source>
</evidence>
<dbReference type="PANTHER" id="PTHR33154:SF33">
    <property type="entry name" value="TRANSCRIPTIONAL REPRESSOR SDPR"/>
    <property type="match status" value="1"/>
</dbReference>
<name>A0A2R5F2X8_9BACL</name>
<dbReference type="NCBIfam" id="NF033788">
    <property type="entry name" value="HTH_metalloreg"/>
    <property type="match status" value="1"/>
</dbReference>
<dbReference type="EMBL" id="BDQX01000339">
    <property type="protein sequence ID" value="GBG10703.1"/>
    <property type="molecule type" value="Genomic_DNA"/>
</dbReference>
<dbReference type="InterPro" id="IPR051081">
    <property type="entry name" value="HTH_MetalResp_TranReg"/>
</dbReference>
<dbReference type="PRINTS" id="PR00778">
    <property type="entry name" value="HTHARSR"/>
</dbReference>